<dbReference type="EMBL" id="JASJEX010000003">
    <property type="protein sequence ID" value="MDJ1129966.1"/>
    <property type="molecule type" value="Genomic_DNA"/>
</dbReference>
<dbReference type="InterPro" id="IPR048136">
    <property type="entry name" value="STM3941-like"/>
</dbReference>
<name>A0ABT6ZLP1_9ACTN</name>
<protein>
    <submittedName>
        <fullName evidence="2">STM3941 family protein</fullName>
    </submittedName>
</protein>
<keyword evidence="1" id="KW-0472">Membrane</keyword>
<dbReference type="Proteomes" id="UP001431693">
    <property type="component" value="Unassembled WGS sequence"/>
</dbReference>
<evidence type="ECO:0000313" key="3">
    <source>
        <dbReference type="Proteomes" id="UP001431693"/>
    </source>
</evidence>
<reference evidence="2" key="1">
    <citation type="submission" date="2023-05" db="EMBL/GenBank/DDBJ databases">
        <title>[olsenella] sp. nov., isolated from a pig farm feces dump.</title>
        <authorList>
            <person name="Chang Y.-H."/>
        </authorList>
    </citation>
    <scope>NUCLEOTIDE SEQUENCE</scope>
    <source>
        <strain evidence="2">YH-ols2217</strain>
    </source>
</reference>
<keyword evidence="1" id="KW-0812">Transmembrane</keyword>
<gene>
    <name evidence="2" type="ORF">QJ043_07730</name>
</gene>
<keyword evidence="3" id="KW-1185">Reference proteome</keyword>
<evidence type="ECO:0000256" key="1">
    <source>
        <dbReference type="SAM" id="Phobius"/>
    </source>
</evidence>
<comment type="caution">
    <text evidence="2">The sequence shown here is derived from an EMBL/GenBank/DDBJ whole genome shotgun (WGS) entry which is preliminary data.</text>
</comment>
<dbReference type="NCBIfam" id="NF041635">
    <property type="entry name" value="STM3941_fam"/>
    <property type="match status" value="1"/>
</dbReference>
<feature type="transmembrane region" description="Helical" evidence="1">
    <location>
        <begin position="17"/>
        <end position="39"/>
    </location>
</feature>
<sequence>MAAQPFRIKKEQARNRIFIVIGAAVAVASLVLLVVNLGSYDAAPWLVWGPVVGLVAGSLCFALFIKRMPDDPYALVIDEDGIWDHASQLDAGLIPWDDIKGVYDLRVRLGHYLVIDLKDPEGFAERHPLMRSAIESRQRQGLPVLEIAVASFPGNYTVDEALDAVRQHRKKLVKGPKKFKSEKKGLGQVVPV</sequence>
<dbReference type="RefSeq" id="WP_283713089.1">
    <property type="nucleotide sequence ID" value="NZ_JASJEW010000002.1"/>
</dbReference>
<accession>A0ABT6ZLP1</accession>
<evidence type="ECO:0000313" key="2">
    <source>
        <dbReference type="EMBL" id="MDJ1129966.1"/>
    </source>
</evidence>
<feature type="transmembrane region" description="Helical" evidence="1">
    <location>
        <begin position="45"/>
        <end position="65"/>
    </location>
</feature>
<organism evidence="2 3">
    <name type="scientific">Kribbibacterium absianum</name>
    <dbReference type="NCBI Taxonomy" id="3044210"/>
    <lineage>
        <taxon>Bacteria</taxon>
        <taxon>Bacillati</taxon>
        <taxon>Actinomycetota</taxon>
        <taxon>Coriobacteriia</taxon>
        <taxon>Coriobacteriales</taxon>
        <taxon>Kribbibacteriaceae</taxon>
        <taxon>Kribbibacterium</taxon>
    </lineage>
</organism>
<proteinExistence type="predicted"/>
<keyword evidence="1" id="KW-1133">Transmembrane helix</keyword>